<dbReference type="EMBL" id="MU003534">
    <property type="protein sequence ID" value="KAF2464673.1"/>
    <property type="molecule type" value="Genomic_DNA"/>
</dbReference>
<comment type="caution">
    <text evidence="1">The sequence shown here is derived from an EMBL/GenBank/DDBJ whole genome shotgun (WGS) entry which is preliminary data.</text>
</comment>
<evidence type="ECO:0000313" key="1">
    <source>
        <dbReference type="EMBL" id="KAF2464673.1"/>
    </source>
</evidence>
<accession>A0ACB6QCJ7</accession>
<evidence type="ECO:0000313" key="2">
    <source>
        <dbReference type="Proteomes" id="UP000799755"/>
    </source>
</evidence>
<gene>
    <name evidence="1" type="ORF">BDR25DRAFT_94595</name>
</gene>
<dbReference type="Proteomes" id="UP000799755">
    <property type="component" value="Unassembled WGS sequence"/>
</dbReference>
<protein>
    <submittedName>
        <fullName evidence="1">Uncharacterized protein</fullName>
    </submittedName>
</protein>
<keyword evidence="2" id="KW-1185">Reference proteome</keyword>
<reference evidence="1" key="1">
    <citation type="journal article" date="2020" name="Stud. Mycol.">
        <title>101 Dothideomycetes genomes: a test case for predicting lifestyles and emergence of pathogens.</title>
        <authorList>
            <person name="Haridas S."/>
            <person name="Albert R."/>
            <person name="Binder M."/>
            <person name="Bloem J."/>
            <person name="Labutti K."/>
            <person name="Salamov A."/>
            <person name="Andreopoulos B."/>
            <person name="Baker S."/>
            <person name="Barry K."/>
            <person name="Bills G."/>
            <person name="Bluhm B."/>
            <person name="Cannon C."/>
            <person name="Castanera R."/>
            <person name="Culley D."/>
            <person name="Daum C."/>
            <person name="Ezra D."/>
            <person name="Gonzalez J."/>
            <person name="Henrissat B."/>
            <person name="Kuo A."/>
            <person name="Liang C."/>
            <person name="Lipzen A."/>
            <person name="Lutzoni F."/>
            <person name="Magnuson J."/>
            <person name="Mondo S."/>
            <person name="Nolan M."/>
            <person name="Ohm R."/>
            <person name="Pangilinan J."/>
            <person name="Park H.-J."/>
            <person name="Ramirez L."/>
            <person name="Alfaro M."/>
            <person name="Sun H."/>
            <person name="Tritt A."/>
            <person name="Yoshinaga Y."/>
            <person name="Zwiers L.-H."/>
            <person name="Turgeon B."/>
            <person name="Goodwin S."/>
            <person name="Spatafora J."/>
            <person name="Crous P."/>
            <person name="Grigoriev I."/>
        </authorList>
    </citation>
    <scope>NUCLEOTIDE SEQUENCE</scope>
    <source>
        <strain evidence="1">ATCC 200398</strain>
    </source>
</reference>
<sequence length="120" mass="13033">MYKTDIKLHNTGHHKHHSLTTKGHKQHSGGLNHFITQPTAHQPSTVNLAIQAVISNLPASEPQWPTPPDAVQSCPSTARGPSSNELLTITELCILPSIPFPPEWASTRSQQHTTTPSPPS</sequence>
<name>A0ACB6QCJ7_9PLEO</name>
<organism evidence="1 2">
    <name type="scientific">Lindgomyces ingoldianus</name>
    <dbReference type="NCBI Taxonomy" id="673940"/>
    <lineage>
        <taxon>Eukaryota</taxon>
        <taxon>Fungi</taxon>
        <taxon>Dikarya</taxon>
        <taxon>Ascomycota</taxon>
        <taxon>Pezizomycotina</taxon>
        <taxon>Dothideomycetes</taxon>
        <taxon>Pleosporomycetidae</taxon>
        <taxon>Pleosporales</taxon>
        <taxon>Lindgomycetaceae</taxon>
        <taxon>Lindgomyces</taxon>
    </lineage>
</organism>
<proteinExistence type="predicted"/>